<name>A0A1E7ZH28_9ALTE</name>
<keyword evidence="1" id="KW-0812">Transmembrane</keyword>
<keyword evidence="1" id="KW-1133">Transmembrane helix</keyword>
<accession>A0A1E7ZH28</accession>
<sequence length="112" mass="12312">MRTLQLLGLVIAIFAGFIGYYFLSDVEPDTSASAAGAAGLFLMFVVAPALLFSAVMVVPSSIALFWPQVREGNYFQGKFWFAIWGCNCLLSSGYLFVAVYIFYLWLKVGNGN</sequence>
<keyword evidence="3" id="KW-1185">Reference proteome</keyword>
<proteinExistence type="predicted"/>
<evidence type="ECO:0000313" key="3">
    <source>
        <dbReference type="Proteomes" id="UP000175691"/>
    </source>
</evidence>
<keyword evidence="1" id="KW-0472">Membrane</keyword>
<feature type="transmembrane region" description="Helical" evidence="1">
    <location>
        <begin position="79"/>
        <end position="106"/>
    </location>
</feature>
<dbReference type="RefSeq" id="WP_070123167.1">
    <property type="nucleotide sequence ID" value="NZ_MDHN01000001.1"/>
</dbReference>
<evidence type="ECO:0000256" key="1">
    <source>
        <dbReference type="SAM" id="Phobius"/>
    </source>
</evidence>
<dbReference type="Proteomes" id="UP000175691">
    <property type="component" value="Unassembled WGS sequence"/>
</dbReference>
<evidence type="ECO:0008006" key="4">
    <source>
        <dbReference type="Google" id="ProtNLM"/>
    </source>
</evidence>
<dbReference type="STRING" id="1656094.BFC18_00135"/>
<feature type="transmembrane region" description="Helical" evidence="1">
    <location>
        <begin position="35"/>
        <end position="59"/>
    </location>
</feature>
<dbReference type="EMBL" id="MDHN01000001">
    <property type="protein sequence ID" value="OFC72770.1"/>
    <property type="molecule type" value="Genomic_DNA"/>
</dbReference>
<protein>
    <recommendedName>
        <fullName evidence="4">Carbon starvation protein CstA</fullName>
    </recommendedName>
</protein>
<reference evidence="2 3" key="1">
    <citation type="submission" date="2016-08" db="EMBL/GenBank/DDBJ databases">
        <authorList>
            <person name="Seilhamer J.J."/>
        </authorList>
    </citation>
    <scope>NUCLEOTIDE SEQUENCE [LARGE SCALE GENOMIC DNA]</scope>
    <source>
        <strain evidence="2 3">KCTC 42603</strain>
    </source>
</reference>
<comment type="caution">
    <text evidence="2">The sequence shown here is derived from an EMBL/GenBank/DDBJ whole genome shotgun (WGS) entry which is preliminary data.</text>
</comment>
<dbReference type="AlphaFoldDB" id="A0A1E7ZH28"/>
<gene>
    <name evidence="2" type="ORF">BFC18_00135</name>
</gene>
<evidence type="ECO:0000313" key="2">
    <source>
        <dbReference type="EMBL" id="OFC72770.1"/>
    </source>
</evidence>
<organism evidence="2 3">
    <name type="scientific">Alteromonas confluentis</name>
    <dbReference type="NCBI Taxonomy" id="1656094"/>
    <lineage>
        <taxon>Bacteria</taxon>
        <taxon>Pseudomonadati</taxon>
        <taxon>Pseudomonadota</taxon>
        <taxon>Gammaproteobacteria</taxon>
        <taxon>Alteromonadales</taxon>
        <taxon>Alteromonadaceae</taxon>
        <taxon>Alteromonas/Salinimonas group</taxon>
        <taxon>Alteromonas</taxon>
    </lineage>
</organism>
<feature type="transmembrane region" description="Helical" evidence="1">
    <location>
        <begin position="6"/>
        <end position="23"/>
    </location>
</feature>
<dbReference type="OrthoDB" id="6402208at2"/>